<comment type="caution">
    <text evidence="3">The sequence shown here is derived from an EMBL/GenBank/DDBJ whole genome shotgun (WGS) entry which is preliminary data.</text>
</comment>
<feature type="signal peptide" evidence="1">
    <location>
        <begin position="1"/>
        <end position="31"/>
    </location>
</feature>
<dbReference type="InterPro" id="IPR014782">
    <property type="entry name" value="Peptidase_M1_dom"/>
</dbReference>
<dbReference type="Pfam" id="PF01433">
    <property type="entry name" value="Peptidase_M1"/>
    <property type="match status" value="1"/>
</dbReference>
<protein>
    <submittedName>
        <fullName evidence="3">M1 family metallopeptidase</fullName>
        <ecNumber evidence="3">3.4.11.-</ecNumber>
    </submittedName>
</protein>
<reference evidence="4" key="1">
    <citation type="journal article" date="2019" name="Int. J. Syst. Evol. Microbiol.">
        <title>The Global Catalogue of Microorganisms (GCM) 10K type strain sequencing project: providing services to taxonomists for standard genome sequencing and annotation.</title>
        <authorList>
            <consortium name="The Broad Institute Genomics Platform"/>
            <consortium name="The Broad Institute Genome Sequencing Center for Infectious Disease"/>
            <person name="Wu L."/>
            <person name="Ma J."/>
        </authorList>
    </citation>
    <scope>NUCLEOTIDE SEQUENCE [LARGE SCALE GENOMIC DNA]</scope>
    <source>
        <strain evidence="4">IBRC-M 10813</strain>
    </source>
</reference>
<proteinExistence type="predicted"/>
<dbReference type="Proteomes" id="UP001595843">
    <property type="component" value="Unassembled WGS sequence"/>
</dbReference>
<organism evidence="3 4">
    <name type="scientific">Salinithrix halophila</name>
    <dbReference type="NCBI Taxonomy" id="1485204"/>
    <lineage>
        <taxon>Bacteria</taxon>
        <taxon>Bacillati</taxon>
        <taxon>Bacillota</taxon>
        <taxon>Bacilli</taxon>
        <taxon>Bacillales</taxon>
        <taxon>Thermoactinomycetaceae</taxon>
        <taxon>Salinithrix</taxon>
    </lineage>
</organism>
<keyword evidence="3" id="KW-0031">Aminopeptidase</keyword>
<keyword evidence="1" id="KW-0732">Signal</keyword>
<dbReference type="RefSeq" id="WP_380704002.1">
    <property type="nucleotide sequence ID" value="NZ_JBHSAP010000009.1"/>
</dbReference>
<dbReference type="SUPFAM" id="SSF55486">
    <property type="entry name" value="Metalloproteases ('zincins'), catalytic domain"/>
    <property type="match status" value="1"/>
</dbReference>
<accession>A0ABV8JG70</accession>
<gene>
    <name evidence="3" type="ORF">ACFOUO_08075</name>
</gene>
<sequence length="501" mass="57284">MMGKIPLRRFLMLGTAALLIGSAFLPVPTRAKEKTEITKVPGAYHPSSQVGIKELHPSPIPRGKAKSNSKILGPSNPDYTMDVRYNSKKHRIDGTMTVRFQNDLNKKMKDLWFNVWANAESFTKQGGGVQIHQVKVDEYPSDFTLKETRLHITGLAIPKNDPVKVQMSFTVQVPEARDRFGWDGTTVSLGNWFPILATYDDEGWNVDPYFPYGESFYSLTGDFDVRLTTEKEQVIAATGTEKGKPKVYGKWATHRYIAKNVRDFAIEMDPTYKVKSGMAGKVKVNVYYTDKHAKFADAMLESGIDSINLFSKKFGKYPWPELDVVSMEGWFGGMEYPQLIMISLHEDPKEEWVKSVVAHENGHQWFYGLIGNNEYDEPWLDESFATFSEALYDKSLDSLSVSPPEEPYYHLSSPVSTFTARGEQGINAYYHMIYSYGASTLNDLRMELGNRQFYQSMQAYFKEKRYGIATTRDFIRIMEETSGQDLSSFFRNHRVYLTDQE</sequence>
<keyword evidence="3" id="KW-0645">Protease</keyword>
<dbReference type="GO" id="GO:0004177">
    <property type="term" value="F:aminopeptidase activity"/>
    <property type="evidence" value="ECO:0007669"/>
    <property type="project" value="UniProtKB-KW"/>
</dbReference>
<dbReference type="PANTHER" id="PTHR11533">
    <property type="entry name" value="PROTEASE M1 ZINC METALLOPROTEASE"/>
    <property type="match status" value="1"/>
</dbReference>
<evidence type="ECO:0000313" key="3">
    <source>
        <dbReference type="EMBL" id="MFC4076765.1"/>
    </source>
</evidence>
<feature type="domain" description="Peptidase M1 membrane alanine aminopeptidase" evidence="2">
    <location>
        <begin position="300"/>
        <end position="491"/>
    </location>
</feature>
<evidence type="ECO:0000256" key="1">
    <source>
        <dbReference type="SAM" id="SignalP"/>
    </source>
</evidence>
<dbReference type="EMBL" id="JBHSAP010000009">
    <property type="protein sequence ID" value="MFC4076765.1"/>
    <property type="molecule type" value="Genomic_DNA"/>
</dbReference>
<dbReference type="InterPro" id="IPR050344">
    <property type="entry name" value="Peptidase_M1_aminopeptidases"/>
</dbReference>
<dbReference type="CDD" id="cd09604">
    <property type="entry name" value="M1_APN_like"/>
    <property type="match status" value="1"/>
</dbReference>
<dbReference type="Gene3D" id="1.10.390.10">
    <property type="entry name" value="Neutral Protease Domain 2"/>
    <property type="match status" value="1"/>
</dbReference>
<feature type="chain" id="PRO_5045456058" evidence="1">
    <location>
        <begin position="32"/>
        <end position="501"/>
    </location>
</feature>
<dbReference type="InterPro" id="IPR027268">
    <property type="entry name" value="Peptidase_M4/M1_CTD_sf"/>
</dbReference>
<name>A0ABV8JG70_9BACL</name>
<keyword evidence="3" id="KW-0378">Hydrolase</keyword>
<dbReference type="EC" id="3.4.11.-" evidence="3"/>
<dbReference type="PANTHER" id="PTHR11533:SF174">
    <property type="entry name" value="PUROMYCIN-SENSITIVE AMINOPEPTIDASE-RELATED"/>
    <property type="match status" value="1"/>
</dbReference>
<keyword evidence="4" id="KW-1185">Reference proteome</keyword>
<evidence type="ECO:0000313" key="4">
    <source>
        <dbReference type="Proteomes" id="UP001595843"/>
    </source>
</evidence>
<evidence type="ECO:0000259" key="2">
    <source>
        <dbReference type="Pfam" id="PF01433"/>
    </source>
</evidence>